<keyword evidence="4" id="KW-0067">ATP-binding</keyword>
<sequence>MARMIPPKFDHQQTKSSGEKLLFERLQRDPDTKNWIVLHQYDVANHKGAISGEIDFLILVPGKGVLALEVKAHQQVSRDEQGRWFLGRQSTGNDKSPFVQVSVSMHCLREYICNKDTRLRSIPFISAVIFTHCNFDATSPEWRPSQLMNAEQLKKRGIGQLILNTFDKERERITNLPTGKWFTDPKAPSNKSIEQLLFLLRPPLSFSLSPQNRLDNSQQEVLEYTQEQFLALEAINYNDRILYTGPAGTGKTVLAIEAAKRAVLEHKKILFICFNRYLVNYIKDNLSQADTNEIDIINIHALMTRITNRAPVEDTPEFWNSVLPESTLDCLLDEKSELTGQYDLLIVDETQDIVAHPKWLDILDLLLKGGLHAGKWLMFGDFKGQAIFSNIKEKILFSNLNERASHFPVYPLSVNCRNTLPVVEQNKLIGRLGDLYSLVRRGEDEEHKPVLHYFKNQEEQSEKVLSSIDKLLADGYPHGSITLLSPLNRSPVIELISQKRTELLTPYYQPEASKIAYTTIHSFKGLENAFIIITDIDEIESIQMRKLLYTAMSRTTLTFYLFLSNKTVSQLQKLVTEAK</sequence>
<keyword evidence="4" id="KW-0547">Nucleotide-binding</keyword>
<dbReference type="AlphaFoldDB" id="A0A6G9I9U6"/>
<proteinExistence type="predicted"/>
<dbReference type="PANTHER" id="PTHR11070:SF45">
    <property type="entry name" value="DNA 3'-5' HELICASE"/>
    <property type="match status" value="1"/>
</dbReference>
<keyword evidence="5" id="KW-1185">Reference proteome</keyword>
<dbReference type="InterPro" id="IPR027417">
    <property type="entry name" value="P-loop_NTPase"/>
</dbReference>
<evidence type="ECO:0000259" key="2">
    <source>
        <dbReference type="Pfam" id="PF08378"/>
    </source>
</evidence>
<evidence type="ECO:0000313" key="5">
    <source>
        <dbReference type="Proteomes" id="UP000501168"/>
    </source>
</evidence>
<protein>
    <submittedName>
        <fullName evidence="4">DEAD/DEAH box helicase family protein</fullName>
    </submittedName>
</protein>
<dbReference type="GO" id="GO:0005829">
    <property type="term" value="C:cytosol"/>
    <property type="evidence" value="ECO:0007669"/>
    <property type="project" value="TreeGrafter"/>
</dbReference>
<feature type="domain" description="Helicase/UvrB N-terminal" evidence="1">
    <location>
        <begin position="214"/>
        <end position="364"/>
    </location>
</feature>
<dbReference type="InterPro" id="IPR006935">
    <property type="entry name" value="Helicase/UvrB_N"/>
</dbReference>
<dbReference type="GO" id="GO:0000725">
    <property type="term" value="P:recombinational repair"/>
    <property type="evidence" value="ECO:0007669"/>
    <property type="project" value="TreeGrafter"/>
</dbReference>
<evidence type="ECO:0000259" key="3">
    <source>
        <dbReference type="Pfam" id="PF13538"/>
    </source>
</evidence>
<dbReference type="PANTHER" id="PTHR11070">
    <property type="entry name" value="UVRD / RECB / PCRA DNA HELICASE FAMILY MEMBER"/>
    <property type="match status" value="1"/>
</dbReference>
<dbReference type="Pfam" id="PF08378">
    <property type="entry name" value="NERD"/>
    <property type="match status" value="1"/>
</dbReference>
<dbReference type="InterPro" id="IPR000212">
    <property type="entry name" value="DNA_helicase_UvrD/REP"/>
</dbReference>
<dbReference type="InterPro" id="IPR027785">
    <property type="entry name" value="UvrD-like_helicase_C"/>
</dbReference>
<accession>A0A6G9I9U6</accession>
<dbReference type="InParanoid" id="A0A6G9I9U6"/>
<dbReference type="Pfam" id="PF04851">
    <property type="entry name" value="ResIII"/>
    <property type="match status" value="1"/>
</dbReference>
<organism evidence="4 5">
    <name type="scientific">Zophobihabitans entericus</name>
    <dbReference type="NCBI Taxonomy" id="1635327"/>
    <lineage>
        <taxon>Bacteria</taxon>
        <taxon>Pseudomonadati</taxon>
        <taxon>Pseudomonadota</taxon>
        <taxon>Gammaproteobacteria</taxon>
        <taxon>Orbales</taxon>
        <taxon>Orbaceae</taxon>
        <taxon>Zophobihabitans</taxon>
    </lineage>
</organism>
<dbReference type="SUPFAM" id="SSF52540">
    <property type="entry name" value="P-loop containing nucleoside triphosphate hydrolases"/>
    <property type="match status" value="1"/>
</dbReference>
<dbReference type="KEGG" id="orb:IPMB12_04525"/>
<reference evidence="4 5" key="1">
    <citation type="submission" date="2020-03" db="EMBL/GenBank/DDBJ databases">
        <title>Complete genome sequence of Orbus sp. IPMB12 (BCRC 80908).</title>
        <authorList>
            <person name="Lo W.-S."/>
            <person name="Chang T.-H."/>
            <person name="Kuo C.-H."/>
        </authorList>
    </citation>
    <scope>NUCLEOTIDE SEQUENCE [LARGE SCALE GENOMIC DNA]</scope>
    <source>
        <strain evidence="4 5">IPMB12</strain>
    </source>
</reference>
<evidence type="ECO:0000259" key="1">
    <source>
        <dbReference type="Pfam" id="PF04851"/>
    </source>
</evidence>
<name>A0A6G9I9U6_9GAMM</name>
<evidence type="ECO:0000313" key="4">
    <source>
        <dbReference type="EMBL" id="QIQ21008.1"/>
    </source>
</evidence>
<dbReference type="GO" id="GO:0003677">
    <property type="term" value="F:DNA binding"/>
    <property type="evidence" value="ECO:0007669"/>
    <property type="project" value="InterPro"/>
</dbReference>
<dbReference type="Gene3D" id="3.40.50.300">
    <property type="entry name" value="P-loop containing nucleotide triphosphate hydrolases"/>
    <property type="match status" value="2"/>
</dbReference>
<dbReference type="Pfam" id="PF13538">
    <property type="entry name" value="UvrD_C_2"/>
    <property type="match status" value="1"/>
</dbReference>
<keyword evidence="4" id="KW-0347">Helicase</keyword>
<gene>
    <name evidence="4" type="ORF">IPMB12_04525</name>
</gene>
<dbReference type="RefSeq" id="WP_166915363.1">
    <property type="nucleotide sequence ID" value="NZ_CP050253.1"/>
</dbReference>
<keyword evidence="4" id="KW-0378">Hydrolase</keyword>
<dbReference type="Proteomes" id="UP000501168">
    <property type="component" value="Chromosome"/>
</dbReference>
<dbReference type="InterPro" id="IPR011528">
    <property type="entry name" value="NERD"/>
</dbReference>
<dbReference type="EMBL" id="CP050253">
    <property type="protein sequence ID" value="QIQ21008.1"/>
    <property type="molecule type" value="Genomic_DNA"/>
</dbReference>
<dbReference type="GO" id="GO:0016787">
    <property type="term" value="F:hydrolase activity"/>
    <property type="evidence" value="ECO:0007669"/>
    <property type="project" value="InterPro"/>
</dbReference>
<feature type="domain" description="UvrD-like helicase C-terminal" evidence="3">
    <location>
        <begin position="517"/>
        <end position="558"/>
    </location>
</feature>
<dbReference type="GO" id="GO:0005524">
    <property type="term" value="F:ATP binding"/>
    <property type="evidence" value="ECO:0007669"/>
    <property type="project" value="InterPro"/>
</dbReference>
<feature type="domain" description="NERD" evidence="2">
    <location>
        <begin position="16"/>
        <end position="131"/>
    </location>
</feature>
<dbReference type="GO" id="GO:0043138">
    <property type="term" value="F:3'-5' DNA helicase activity"/>
    <property type="evidence" value="ECO:0007669"/>
    <property type="project" value="TreeGrafter"/>
</dbReference>